<reference evidence="2" key="1">
    <citation type="submission" date="2023-07" db="EMBL/GenBank/DDBJ databases">
        <authorList>
            <consortium name="CYATHOMIX"/>
        </authorList>
    </citation>
    <scope>NUCLEOTIDE SEQUENCE</scope>
    <source>
        <strain evidence="2">N/A</strain>
    </source>
</reference>
<name>A0AA36M555_CYLNA</name>
<organism evidence="2 3">
    <name type="scientific">Cylicocyclus nassatus</name>
    <name type="common">Nematode worm</name>
    <dbReference type="NCBI Taxonomy" id="53992"/>
    <lineage>
        <taxon>Eukaryota</taxon>
        <taxon>Metazoa</taxon>
        <taxon>Ecdysozoa</taxon>
        <taxon>Nematoda</taxon>
        <taxon>Chromadorea</taxon>
        <taxon>Rhabditida</taxon>
        <taxon>Rhabditina</taxon>
        <taxon>Rhabditomorpha</taxon>
        <taxon>Strongyloidea</taxon>
        <taxon>Strongylidae</taxon>
        <taxon>Cylicocyclus</taxon>
    </lineage>
</organism>
<dbReference type="EMBL" id="CATQJL010000223">
    <property type="protein sequence ID" value="CAJ0599344.1"/>
    <property type="molecule type" value="Genomic_DNA"/>
</dbReference>
<comment type="caution">
    <text evidence="2">The sequence shown here is derived from an EMBL/GenBank/DDBJ whole genome shotgun (WGS) entry which is preliminary data.</text>
</comment>
<dbReference type="InterPro" id="IPR019421">
    <property type="entry name" value="7TM_GPCR_serpentine_rcpt_Srd"/>
</dbReference>
<keyword evidence="1" id="KW-0472">Membrane</keyword>
<accession>A0AA36M555</accession>
<protein>
    <submittedName>
        <fullName evidence="2">Uncharacterized protein</fullName>
    </submittedName>
</protein>
<keyword evidence="3" id="KW-1185">Reference proteome</keyword>
<gene>
    <name evidence="2" type="ORF">CYNAS_LOCUS11327</name>
</gene>
<keyword evidence="1" id="KW-0812">Transmembrane</keyword>
<evidence type="ECO:0000313" key="2">
    <source>
        <dbReference type="EMBL" id="CAJ0599344.1"/>
    </source>
</evidence>
<feature type="transmembrane region" description="Helical" evidence="1">
    <location>
        <begin position="58"/>
        <end position="82"/>
    </location>
</feature>
<dbReference type="AlphaFoldDB" id="A0AA36M555"/>
<evidence type="ECO:0000313" key="3">
    <source>
        <dbReference type="Proteomes" id="UP001176961"/>
    </source>
</evidence>
<dbReference type="Proteomes" id="UP001176961">
    <property type="component" value="Unassembled WGS sequence"/>
</dbReference>
<proteinExistence type="predicted"/>
<dbReference type="Pfam" id="PF10317">
    <property type="entry name" value="7TM_GPCR_Srd"/>
    <property type="match status" value="1"/>
</dbReference>
<evidence type="ECO:0000256" key="1">
    <source>
        <dbReference type="SAM" id="Phobius"/>
    </source>
</evidence>
<keyword evidence="1" id="KW-1133">Transmembrane helix</keyword>
<sequence length="125" mass="14109">MYAAAALSVDVLLTVAIALLASNPDFSELHAIMDKLRPEYDLQRYGNYSGFPNVKNIYIMYLIIVLCGIAITSYIVMIAVGLKTRNFLAEKAEDMSTKNLQVFKMMIKVHHGHGFYNTLITFLKQ</sequence>